<evidence type="ECO:0000313" key="5">
    <source>
        <dbReference type="EMBL" id="PAV62193.1"/>
    </source>
</evidence>
<feature type="region of interest" description="Disordered" evidence="3">
    <location>
        <begin position="92"/>
        <end position="111"/>
    </location>
</feature>
<dbReference type="STRING" id="2018661.A0A2A2JKG4"/>
<dbReference type="GO" id="GO:0006398">
    <property type="term" value="P:mRNA 3'-end processing by stem-loop binding and cleavage"/>
    <property type="evidence" value="ECO:0007669"/>
    <property type="project" value="TreeGrafter"/>
</dbReference>
<dbReference type="Proteomes" id="UP000218231">
    <property type="component" value="Unassembled WGS sequence"/>
</dbReference>
<feature type="compositionally biased region" description="Polar residues" evidence="3">
    <location>
        <begin position="142"/>
        <end position="154"/>
    </location>
</feature>
<dbReference type="InterPro" id="IPR026502">
    <property type="entry name" value="SLBP1/SLBP2"/>
</dbReference>
<feature type="region of interest" description="Disordered" evidence="3">
    <location>
        <begin position="349"/>
        <end position="378"/>
    </location>
</feature>
<dbReference type="InterPro" id="IPR038294">
    <property type="entry name" value="SLBP_RNA_bind_sf"/>
</dbReference>
<name>A0A2A2JKG4_9BILA</name>
<reference evidence="5 6" key="1">
    <citation type="journal article" date="2017" name="Curr. Biol.">
        <title>Genome architecture and evolution of a unichromosomal asexual nematode.</title>
        <authorList>
            <person name="Fradin H."/>
            <person name="Zegar C."/>
            <person name="Gutwein M."/>
            <person name="Lucas J."/>
            <person name="Kovtun M."/>
            <person name="Corcoran D."/>
            <person name="Baugh L.R."/>
            <person name="Kiontke K."/>
            <person name="Gunsalus K."/>
            <person name="Fitch D.H."/>
            <person name="Piano F."/>
        </authorList>
    </citation>
    <scope>NUCLEOTIDE SEQUENCE [LARGE SCALE GENOMIC DNA]</scope>
    <source>
        <strain evidence="5">PF1309</strain>
    </source>
</reference>
<organism evidence="5 6">
    <name type="scientific">Diploscapter pachys</name>
    <dbReference type="NCBI Taxonomy" id="2018661"/>
    <lineage>
        <taxon>Eukaryota</taxon>
        <taxon>Metazoa</taxon>
        <taxon>Ecdysozoa</taxon>
        <taxon>Nematoda</taxon>
        <taxon>Chromadorea</taxon>
        <taxon>Rhabditida</taxon>
        <taxon>Rhabditina</taxon>
        <taxon>Rhabditomorpha</taxon>
        <taxon>Rhabditoidea</taxon>
        <taxon>Rhabditidae</taxon>
        <taxon>Diploscapter</taxon>
    </lineage>
</organism>
<dbReference type="GO" id="GO:0005737">
    <property type="term" value="C:cytoplasm"/>
    <property type="evidence" value="ECO:0007669"/>
    <property type="project" value="TreeGrafter"/>
</dbReference>
<evidence type="ECO:0000259" key="4">
    <source>
        <dbReference type="Pfam" id="PF15247"/>
    </source>
</evidence>
<evidence type="ECO:0000313" key="6">
    <source>
        <dbReference type="Proteomes" id="UP000218231"/>
    </source>
</evidence>
<comment type="similarity">
    <text evidence="1">Belongs to the SLBP family.</text>
</comment>
<feature type="compositionally biased region" description="Basic and acidic residues" evidence="3">
    <location>
        <begin position="57"/>
        <end position="66"/>
    </location>
</feature>
<dbReference type="PANTHER" id="PTHR17408:SF0">
    <property type="entry name" value="HISTONE RNA HAIRPIN-BINDING PROTEIN"/>
    <property type="match status" value="1"/>
</dbReference>
<dbReference type="PANTHER" id="PTHR17408">
    <property type="entry name" value="HISTONE RNA HAIRPIN-BINDING PROTEIN"/>
    <property type="match status" value="1"/>
</dbReference>
<protein>
    <recommendedName>
        <fullName evidence="4">Histone RNA hairpin-binding protein RNA-binding domain-containing protein</fullName>
    </recommendedName>
</protein>
<dbReference type="OrthoDB" id="265795at2759"/>
<keyword evidence="2" id="KW-0694">RNA-binding</keyword>
<feature type="compositionally biased region" description="Basic residues" evidence="3">
    <location>
        <begin position="7"/>
        <end position="17"/>
    </location>
</feature>
<feature type="region of interest" description="Disordered" evidence="3">
    <location>
        <begin position="1"/>
        <end position="26"/>
    </location>
</feature>
<feature type="domain" description="Histone RNA hairpin-binding protein RNA-binding" evidence="4">
    <location>
        <begin position="220"/>
        <end position="287"/>
    </location>
</feature>
<dbReference type="GO" id="GO:0051028">
    <property type="term" value="P:mRNA transport"/>
    <property type="evidence" value="ECO:0007669"/>
    <property type="project" value="TreeGrafter"/>
</dbReference>
<keyword evidence="6" id="KW-1185">Reference proteome</keyword>
<comment type="caution">
    <text evidence="5">The sequence shown here is derived from an EMBL/GenBank/DDBJ whole genome shotgun (WGS) entry which is preliminary data.</text>
</comment>
<proteinExistence type="inferred from homology"/>
<evidence type="ECO:0000256" key="3">
    <source>
        <dbReference type="SAM" id="MobiDB-lite"/>
    </source>
</evidence>
<dbReference type="GO" id="GO:0003729">
    <property type="term" value="F:mRNA binding"/>
    <property type="evidence" value="ECO:0007669"/>
    <property type="project" value="InterPro"/>
</dbReference>
<dbReference type="GO" id="GO:0071204">
    <property type="term" value="C:histone pre-mRNA 3'end processing complex"/>
    <property type="evidence" value="ECO:0007669"/>
    <property type="project" value="TreeGrafter"/>
</dbReference>
<evidence type="ECO:0000256" key="2">
    <source>
        <dbReference type="ARBA" id="ARBA00022884"/>
    </source>
</evidence>
<evidence type="ECO:0000256" key="1">
    <source>
        <dbReference type="ARBA" id="ARBA00006151"/>
    </source>
</evidence>
<dbReference type="InterPro" id="IPR029344">
    <property type="entry name" value="SLBP_RNA_bind"/>
</dbReference>
<dbReference type="Pfam" id="PF15247">
    <property type="entry name" value="SLBP_RNA_bind"/>
    <property type="match status" value="1"/>
</dbReference>
<dbReference type="GO" id="GO:0071207">
    <property type="term" value="F:histone pre-mRNA stem-loop binding"/>
    <property type="evidence" value="ECO:0007669"/>
    <property type="project" value="TreeGrafter"/>
</dbReference>
<dbReference type="Gene3D" id="1.10.8.1120">
    <property type="entry name" value="Histone RNA hairpin-binding protein RNA-binding domain"/>
    <property type="match status" value="1"/>
</dbReference>
<gene>
    <name evidence="5" type="ORF">WR25_16992</name>
</gene>
<sequence length="378" mass="42846">MVPSPKKATRSSPRKKAWGSPSKAASKSIFDEDFSMLNKSWAEITAEDEELNVSLKDRLTKSDSRRKPAQPKKAITKPKFVRSLELTELVYQSTGRRTSERIKTKQQERPEKTSVLQRLTVMNTEQEVQLRTTVLAQEASTIITRSHTTPTKSSNPRKRHLSNASAIPEEGCSPQKTARKKMRSEASPNADRMPRPIATSSPRLNIKEGWVDPKLGWCTDMKVIERRTKELDKAKAKDVYKKYIAEIPKTDRVRGEHPKTPNKMLNHSRRSWDQQVKKWKLALYQWAGWEPSDSVNTSFCTSDSEDTGVDQNNPAEVKSILSEVRHLEEILIRPETDAMASLLGHFDIDSKRGDESTLKAPSTGQVHKGPTDFSNLNK</sequence>
<dbReference type="EMBL" id="LIAE01010384">
    <property type="protein sequence ID" value="PAV62193.1"/>
    <property type="molecule type" value="Genomic_DNA"/>
</dbReference>
<dbReference type="AlphaFoldDB" id="A0A2A2JKG4"/>
<feature type="region of interest" description="Disordered" evidence="3">
    <location>
        <begin position="142"/>
        <end position="204"/>
    </location>
</feature>
<accession>A0A2A2JKG4</accession>
<feature type="region of interest" description="Disordered" evidence="3">
    <location>
        <begin position="57"/>
        <end position="77"/>
    </location>
</feature>
<feature type="compositionally biased region" description="Basic residues" evidence="3">
    <location>
        <begin position="67"/>
        <end position="77"/>
    </location>
</feature>
<feature type="compositionally biased region" description="Basic and acidic residues" evidence="3">
    <location>
        <begin position="97"/>
        <end position="111"/>
    </location>
</feature>